<evidence type="ECO:0000313" key="7">
    <source>
        <dbReference type="Proteomes" id="UP000324575"/>
    </source>
</evidence>
<name>A0A5M8NU88_9BACT</name>
<protein>
    <submittedName>
        <fullName evidence="6">23S rRNA (Uridine(2479)-2'-O)-methyltransferase</fullName>
        <ecNumber evidence="6">2.1.1.208</ecNumber>
    </submittedName>
</protein>
<dbReference type="SUPFAM" id="SSF55315">
    <property type="entry name" value="L30e-like"/>
    <property type="match status" value="1"/>
</dbReference>
<dbReference type="Pfam" id="PF22435">
    <property type="entry name" value="MRM3-like_sub_bind"/>
    <property type="match status" value="1"/>
</dbReference>
<dbReference type="GO" id="GO:0008173">
    <property type="term" value="F:RNA methyltransferase activity"/>
    <property type="evidence" value="ECO:0007669"/>
    <property type="project" value="InterPro"/>
</dbReference>
<feature type="domain" description="tRNA/rRNA methyltransferase SpoU type" evidence="4">
    <location>
        <begin position="109"/>
        <end position="248"/>
    </location>
</feature>
<reference evidence="6 7" key="1">
    <citation type="submission" date="2019-03" db="EMBL/GenBank/DDBJ databases">
        <title>Single cell metagenomics reveals metabolic interactions within the superorganism composed of flagellate Streblomastix strix and complex community of Bacteroidetes bacteria on its surface.</title>
        <authorList>
            <person name="Treitli S.C."/>
            <person name="Kolisko M."/>
            <person name="Husnik F."/>
            <person name="Keeling P."/>
            <person name="Hampl V."/>
        </authorList>
    </citation>
    <scope>NUCLEOTIDE SEQUENCE [LARGE SCALE GENOMIC DNA]</scope>
    <source>
        <strain evidence="6">St1</strain>
    </source>
</reference>
<dbReference type="InterPro" id="IPR051259">
    <property type="entry name" value="rRNA_Methyltransferase"/>
</dbReference>
<dbReference type="Proteomes" id="UP000324575">
    <property type="component" value="Unassembled WGS sequence"/>
</dbReference>
<feature type="non-terminal residue" evidence="6">
    <location>
        <position position="1"/>
    </location>
</feature>
<evidence type="ECO:0000256" key="1">
    <source>
        <dbReference type="ARBA" id="ARBA00007228"/>
    </source>
</evidence>
<dbReference type="InterPro" id="IPR053888">
    <property type="entry name" value="MRM3-like_sub_bind"/>
</dbReference>
<dbReference type="GO" id="GO:0006396">
    <property type="term" value="P:RNA processing"/>
    <property type="evidence" value="ECO:0007669"/>
    <property type="project" value="InterPro"/>
</dbReference>
<dbReference type="SUPFAM" id="SSF75217">
    <property type="entry name" value="alpha/beta knot"/>
    <property type="match status" value="1"/>
</dbReference>
<sequence>KKKIFVSISKSNIKRIRLLEQKKHRKEEGVFLAEGPKLIADLSGVFRCCFLAATAEWLQQNPHIPAEEIAEISVEELSRCSLLTTPQQVLAIFEQPQYQLDLTFVRKSLSLALDDVQDPGNLGTIIRIADWFGIEHVFCSSGTADVYNPKVVQATMGAIARVKVHYVLLPELIRSLGDIPVYGTFLDGKSIYTQSLSAEGIIVMGNEGNGIGKDMEALINRRLFIPSYPPERKTSESLNVAVATAIVCAEFRRTSSSQK</sequence>
<evidence type="ECO:0000259" key="5">
    <source>
        <dbReference type="Pfam" id="PF22435"/>
    </source>
</evidence>
<dbReference type="CDD" id="cd18109">
    <property type="entry name" value="SpoU-like_RNA-MTase"/>
    <property type="match status" value="1"/>
</dbReference>
<dbReference type="Pfam" id="PF00588">
    <property type="entry name" value="SpoU_methylase"/>
    <property type="match status" value="1"/>
</dbReference>
<dbReference type="Gene3D" id="3.30.1330.30">
    <property type="match status" value="1"/>
</dbReference>
<accession>A0A5M8NU88</accession>
<dbReference type="AlphaFoldDB" id="A0A5M8NU88"/>
<comment type="caution">
    <text evidence="6">The sequence shown here is derived from an EMBL/GenBank/DDBJ whole genome shotgun (WGS) entry which is preliminary data.</text>
</comment>
<gene>
    <name evidence="6" type="ORF">EZS26_003946</name>
</gene>
<dbReference type="EC" id="2.1.1.208" evidence="6"/>
<dbReference type="GO" id="GO:0032259">
    <property type="term" value="P:methylation"/>
    <property type="evidence" value="ECO:0007669"/>
    <property type="project" value="UniProtKB-KW"/>
</dbReference>
<dbReference type="PANTHER" id="PTHR43191:SF2">
    <property type="entry name" value="RRNA METHYLTRANSFERASE 3, MITOCHONDRIAL"/>
    <property type="match status" value="1"/>
</dbReference>
<dbReference type="PANTHER" id="PTHR43191">
    <property type="entry name" value="RRNA METHYLTRANSFERASE 3"/>
    <property type="match status" value="1"/>
</dbReference>
<organism evidence="6 7">
    <name type="scientific">Candidatus Ordinivivax streblomastigis</name>
    <dbReference type="NCBI Taxonomy" id="2540710"/>
    <lineage>
        <taxon>Bacteria</taxon>
        <taxon>Pseudomonadati</taxon>
        <taxon>Bacteroidota</taxon>
        <taxon>Bacteroidia</taxon>
        <taxon>Bacteroidales</taxon>
        <taxon>Candidatus Ordinivivax</taxon>
    </lineage>
</organism>
<dbReference type="InterPro" id="IPR029064">
    <property type="entry name" value="Ribosomal_eL30-like_sf"/>
</dbReference>
<dbReference type="EMBL" id="SNRX01000189">
    <property type="protein sequence ID" value="KAA6299917.1"/>
    <property type="molecule type" value="Genomic_DNA"/>
</dbReference>
<dbReference type="InterPro" id="IPR029026">
    <property type="entry name" value="tRNA_m1G_MTases_N"/>
</dbReference>
<comment type="similarity">
    <text evidence="1">Belongs to the class IV-like SAM-binding methyltransferase superfamily. RNA methyltransferase TrmH family.</text>
</comment>
<evidence type="ECO:0000256" key="2">
    <source>
        <dbReference type="ARBA" id="ARBA00022603"/>
    </source>
</evidence>
<keyword evidence="3 6" id="KW-0808">Transferase</keyword>
<evidence type="ECO:0000313" key="6">
    <source>
        <dbReference type="EMBL" id="KAA6299917.1"/>
    </source>
</evidence>
<feature type="domain" description="MRM3-like substrate binding" evidence="5">
    <location>
        <begin position="11"/>
        <end position="91"/>
    </location>
</feature>
<evidence type="ECO:0000259" key="4">
    <source>
        <dbReference type="Pfam" id="PF00588"/>
    </source>
</evidence>
<dbReference type="Gene3D" id="3.40.1280.10">
    <property type="match status" value="1"/>
</dbReference>
<proteinExistence type="inferred from homology"/>
<dbReference type="InterPro" id="IPR029028">
    <property type="entry name" value="Alpha/beta_knot_MTases"/>
</dbReference>
<dbReference type="InterPro" id="IPR001537">
    <property type="entry name" value="SpoU_MeTrfase"/>
</dbReference>
<keyword evidence="2 6" id="KW-0489">Methyltransferase</keyword>
<evidence type="ECO:0000256" key="3">
    <source>
        <dbReference type="ARBA" id="ARBA00022679"/>
    </source>
</evidence>
<dbReference type="GO" id="GO:0003723">
    <property type="term" value="F:RNA binding"/>
    <property type="evidence" value="ECO:0007669"/>
    <property type="project" value="InterPro"/>
</dbReference>